<sequence length="92" mass="10263">MTTVTFTVPPSWNTETPMTELSCEATTVGEALTWFCDRYPVLQKRFMTDDRRIAAWALVCLNHIDVRTLHGLDTPITHPGSEIQLLAALMGG</sequence>
<name>A0A379JJM7_9NOCA</name>
<dbReference type="AlphaFoldDB" id="A0A379JJM7"/>
<protein>
    <recommendedName>
        <fullName evidence="3">MoaD/ThiS family protein</fullName>
    </recommendedName>
</protein>
<dbReference type="SUPFAM" id="SSF54285">
    <property type="entry name" value="MoaD/ThiS"/>
    <property type="match status" value="1"/>
</dbReference>
<reference evidence="1 2" key="1">
    <citation type="submission" date="2018-06" db="EMBL/GenBank/DDBJ databases">
        <authorList>
            <consortium name="Pathogen Informatics"/>
            <person name="Doyle S."/>
        </authorList>
    </citation>
    <scope>NUCLEOTIDE SEQUENCE [LARGE SCALE GENOMIC DNA]</scope>
    <source>
        <strain evidence="1 2">NCTC1934</strain>
    </source>
</reference>
<evidence type="ECO:0008006" key="3">
    <source>
        <dbReference type="Google" id="ProtNLM"/>
    </source>
</evidence>
<dbReference type="InterPro" id="IPR016155">
    <property type="entry name" value="Mopterin_synth/thiamin_S_b"/>
</dbReference>
<dbReference type="RefSeq" id="WP_039814574.1">
    <property type="nucleotide sequence ID" value="NZ_UGRY01000005.1"/>
</dbReference>
<keyword evidence="2" id="KW-1185">Reference proteome</keyword>
<proteinExistence type="predicted"/>
<dbReference type="InterPro" id="IPR012675">
    <property type="entry name" value="Beta-grasp_dom_sf"/>
</dbReference>
<accession>A0A379JJM7</accession>
<evidence type="ECO:0000313" key="2">
    <source>
        <dbReference type="Proteomes" id="UP000255467"/>
    </source>
</evidence>
<dbReference type="Gene3D" id="3.10.20.30">
    <property type="match status" value="1"/>
</dbReference>
<dbReference type="EMBL" id="UGRY01000005">
    <property type="protein sequence ID" value="SUD48859.1"/>
    <property type="molecule type" value="Genomic_DNA"/>
</dbReference>
<dbReference type="OrthoDB" id="4558792at2"/>
<organism evidence="1 2">
    <name type="scientific">Nocardia otitidiscaviarum</name>
    <dbReference type="NCBI Taxonomy" id="1823"/>
    <lineage>
        <taxon>Bacteria</taxon>
        <taxon>Bacillati</taxon>
        <taxon>Actinomycetota</taxon>
        <taxon>Actinomycetes</taxon>
        <taxon>Mycobacteriales</taxon>
        <taxon>Nocardiaceae</taxon>
        <taxon>Nocardia</taxon>
    </lineage>
</organism>
<dbReference type="Proteomes" id="UP000255467">
    <property type="component" value="Unassembled WGS sequence"/>
</dbReference>
<evidence type="ECO:0000313" key="1">
    <source>
        <dbReference type="EMBL" id="SUD48859.1"/>
    </source>
</evidence>
<gene>
    <name evidence="1" type="ORF">NCTC1934_06196</name>
</gene>